<gene>
    <name evidence="2" type="ORF">DI542_12350</name>
</gene>
<dbReference type="InterPro" id="IPR032710">
    <property type="entry name" value="NTF2-like_dom_sf"/>
</dbReference>
<dbReference type="AlphaFoldDB" id="A0A2W5RC35"/>
<dbReference type="SUPFAM" id="SSF54427">
    <property type="entry name" value="NTF2-like"/>
    <property type="match status" value="1"/>
</dbReference>
<dbReference type="Gene3D" id="3.10.450.50">
    <property type="match status" value="1"/>
</dbReference>
<sequence length="114" mass="13013">MTLTDIATCFSMGQFSPIQQHFSEAITWEIVGEQQLSGFDQVLKHCQSIEHYFTTVAHEFHIQAIHQTGHHVIVQGEAQFHNTQQTSRISACDVYTFNNLNQLAQIQSYCISIQ</sequence>
<organism evidence="2 3">
    <name type="scientific">Acinetobacter johnsonii</name>
    <dbReference type="NCBI Taxonomy" id="40214"/>
    <lineage>
        <taxon>Bacteria</taxon>
        <taxon>Pseudomonadati</taxon>
        <taxon>Pseudomonadota</taxon>
        <taxon>Gammaproteobacteria</taxon>
        <taxon>Moraxellales</taxon>
        <taxon>Moraxellaceae</taxon>
        <taxon>Acinetobacter</taxon>
    </lineage>
</organism>
<dbReference type="EMBL" id="QFQJ01000070">
    <property type="protein sequence ID" value="PZQ87266.1"/>
    <property type="molecule type" value="Genomic_DNA"/>
</dbReference>
<name>A0A2W5RC35_ACIJO</name>
<reference evidence="2 3" key="1">
    <citation type="submission" date="2017-11" db="EMBL/GenBank/DDBJ databases">
        <title>Infants hospitalized years apart are colonized by the same room-sourced microbial strains.</title>
        <authorList>
            <person name="Brooks B."/>
            <person name="Olm M.R."/>
            <person name="Firek B.A."/>
            <person name="Baker R."/>
            <person name="Thomas B.C."/>
            <person name="Morowitz M.J."/>
            <person name="Banfield J.F."/>
        </authorList>
    </citation>
    <scope>NUCLEOTIDE SEQUENCE [LARGE SCALE GENOMIC DNA]</scope>
    <source>
        <strain evidence="2">S2_003_000_R3_20</strain>
    </source>
</reference>
<proteinExistence type="predicted"/>
<accession>A0A2W5RC35</accession>
<dbReference type="Pfam" id="PF12680">
    <property type="entry name" value="SnoaL_2"/>
    <property type="match status" value="1"/>
</dbReference>
<evidence type="ECO:0000259" key="1">
    <source>
        <dbReference type="Pfam" id="PF12680"/>
    </source>
</evidence>
<comment type="caution">
    <text evidence="2">The sequence shown here is derived from an EMBL/GenBank/DDBJ whole genome shotgun (WGS) entry which is preliminary data.</text>
</comment>
<feature type="domain" description="SnoaL-like" evidence="1">
    <location>
        <begin position="8"/>
        <end position="99"/>
    </location>
</feature>
<dbReference type="InterPro" id="IPR037401">
    <property type="entry name" value="SnoaL-like"/>
</dbReference>
<evidence type="ECO:0000313" key="2">
    <source>
        <dbReference type="EMBL" id="PZQ87266.1"/>
    </source>
</evidence>
<dbReference type="Proteomes" id="UP000249282">
    <property type="component" value="Unassembled WGS sequence"/>
</dbReference>
<evidence type="ECO:0000313" key="3">
    <source>
        <dbReference type="Proteomes" id="UP000249282"/>
    </source>
</evidence>
<protein>
    <recommendedName>
        <fullName evidence="1">SnoaL-like domain-containing protein</fullName>
    </recommendedName>
</protein>